<accession>A0A420DAF0</accession>
<dbReference type="InterPro" id="IPR006976">
    <property type="entry name" value="VanZ-like"/>
</dbReference>
<keyword evidence="1" id="KW-0472">Membrane</keyword>
<feature type="transmembrane region" description="Helical" evidence="1">
    <location>
        <begin position="120"/>
        <end position="137"/>
    </location>
</feature>
<feature type="transmembrane region" description="Helical" evidence="1">
    <location>
        <begin position="57"/>
        <end position="82"/>
    </location>
</feature>
<dbReference type="RefSeq" id="WP_120213512.1">
    <property type="nucleotide sequence ID" value="NZ_BMCW01000003.1"/>
</dbReference>
<dbReference type="Pfam" id="PF04892">
    <property type="entry name" value="VanZ"/>
    <property type="match status" value="1"/>
</dbReference>
<organism evidence="3 4">
    <name type="scientific">Epilithonimonas arachidiradicis</name>
    <dbReference type="NCBI Taxonomy" id="1617282"/>
    <lineage>
        <taxon>Bacteria</taxon>
        <taxon>Pseudomonadati</taxon>
        <taxon>Bacteroidota</taxon>
        <taxon>Flavobacteriia</taxon>
        <taxon>Flavobacteriales</taxon>
        <taxon>Weeksellaceae</taxon>
        <taxon>Chryseobacterium group</taxon>
        <taxon>Epilithonimonas</taxon>
    </lineage>
</organism>
<dbReference type="InterPro" id="IPR053150">
    <property type="entry name" value="Teicoplanin_resist-assoc"/>
</dbReference>
<keyword evidence="1" id="KW-1133">Transmembrane helix</keyword>
<evidence type="ECO:0000256" key="1">
    <source>
        <dbReference type="SAM" id="Phobius"/>
    </source>
</evidence>
<comment type="caution">
    <text evidence="3">The sequence shown here is derived from an EMBL/GenBank/DDBJ whole genome shotgun (WGS) entry which is preliminary data.</text>
</comment>
<name>A0A420DAF0_9FLAO</name>
<dbReference type="PANTHER" id="PTHR36834:SF1">
    <property type="entry name" value="INTEGRAL MEMBRANE PROTEIN"/>
    <property type="match status" value="1"/>
</dbReference>
<evidence type="ECO:0000259" key="2">
    <source>
        <dbReference type="Pfam" id="PF04892"/>
    </source>
</evidence>
<dbReference type="PANTHER" id="PTHR36834">
    <property type="entry name" value="MEMBRANE PROTEIN-RELATED"/>
    <property type="match status" value="1"/>
</dbReference>
<dbReference type="EMBL" id="RAQH01000004">
    <property type="protein sequence ID" value="RKE87736.1"/>
    <property type="molecule type" value="Genomic_DNA"/>
</dbReference>
<reference evidence="3 4" key="1">
    <citation type="submission" date="2018-09" db="EMBL/GenBank/DDBJ databases">
        <title>Genomic Encyclopedia of Archaeal and Bacterial Type Strains, Phase II (KMG-II): from individual species to whole genera.</title>
        <authorList>
            <person name="Goeker M."/>
        </authorList>
    </citation>
    <scope>NUCLEOTIDE SEQUENCE [LARGE SCALE GENOMIC DNA]</scope>
    <source>
        <strain evidence="3 4">DSM 27620</strain>
    </source>
</reference>
<dbReference type="AlphaFoldDB" id="A0A420DAF0"/>
<evidence type="ECO:0000313" key="3">
    <source>
        <dbReference type="EMBL" id="RKE87736.1"/>
    </source>
</evidence>
<keyword evidence="1" id="KW-0812">Transmembrane</keyword>
<feature type="transmembrane region" description="Helical" evidence="1">
    <location>
        <begin position="89"/>
        <end position="108"/>
    </location>
</feature>
<feature type="domain" description="VanZ-like" evidence="2">
    <location>
        <begin position="18"/>
        <end position="137"/>
    </location>
</feature>
<protein>
    <submittedName>
        <fullName evidence="3">VanZ like protein</fullName>
    </submittedName>
</protein>
<dbReference type="Proteomes" id="UP000285906">
    <property type="component" value="Unassembled WGS sequence"/>
</dbReference>
<gene>
    <name evidence="3" type="ORF">BXY58_1870</name>
</gene>
<evidence type="ECO:0000313" key="4">
    <source>
        <dbReference type="Proteomes" id="UP000285906"/>
    </source>
</evidence>
<proteinExistence type="predicted"/>
<dbReference type="OrthoDB" id="9805025at2"/>
<feature type="transmembrane region" description="Helical" evidence="1">
    <location>
        <begin position="12"/>
        <end position="31"/>
    </location>
</feature>
<sequence length="146" mass="17221">MENCGLLFRKVYRILIPVYTLFLLYLMFFGFGRSQYDINIVRMIPMFSTVGFVEHTILWKTIIINIFGNIVMFIPFGFLGIVFPKLNNFRILILDFLFAIIAVESLQYFTRLGVFDIDDIILNTIGMATGFWIYQWLNRRFIGKDS</sequence>